<dbReference type="InterPro" id="IPR008942">
    <property type="entry name" value="ENTH_VHS"/>
</dbReference>
<dbReference type="InterPro" id="IPR047415">
    <property type="entry name" value="Pcf11_CID"/>
</dbReference>
<feature type="compositionally biased region" description="Acidic residues" evidence="2">
    <location>
        <begin position="1017"/>
        <end position="1026"/>
    </location>
</feature>
<dbReference type="SUPFAM" id="SSF48464">
    <property type="entry name" value="ENTH/VHS domain"/>
    <property type="match status" value="1"/>
</dbReference>
<feature type="region of interest" description="Disordered" evidence="2">
    <location>
        <begin position="606"/>
        <end position="703"/>
    </location>
</feature>
<feature type="region of interest" description="Disordered" evidence="2">
    <location>
        <begin position="976"/>
        <end position="1061"/>
    </location>
</feature>
<dbReference type="PANTHER" id="PTHR15921">
    <property type="entry name" value="PRE-MRNA CLEAVAGE COMPLEX II"/>
    <property type="match status" value="1"/>
</dbReference>
<dbReference type="GO" id="GO:0006369">
    <property type="term" value="P:termination of RNA polymerase II transcription"/>
    <property type="evidence" value="ECO:0007669"/>
    <property type="project" value="InterPro"/>
</dbReference>
<dbReference type="InterPro" id="IPR045154">
    <property type="entry name" value="PCF11-like"/>
</dbReference>
<dbReference type="Proteomes" id="UP000011014">
    <property type="component" value="Unassembled WGS sequence"/>
</dbReference>
<feature type="compositionally biased region" description="Basic and acidic residues" evidence="2">
    <location>
        <begin position="643"/>
        <end position="664"/>
    </location>
</feature>
<gene>
    <name evidence="4" type="ORF">GSOID_T00031892001</name>
</gene>
<dbReference type="EMBL" id="FN654358">
    <property type="protein sequence ID" value="CBY32553.1"/>
    <property type="molecule type" value="Genomic_DNA"/>
</dbReference>
<feature type="compositionally biased region" description="Basic and acidic residues" evidence="2">
    <location>
        <begin position="579"/>
        <end position="592"/>
    </location>
</feature>
<feature type="region of interest" description="Disordered" evidence="2">
    <location>
        <begin position="144"/>
        <end position="192"/>
    </location>
</feature>
<feature type="compositionally biased region" description="Acidic residues" evidence="2">
    <location>
        <begin position="978"/>
        <end position="991"/>
    </location>
</feature>
<dbReference type="GO" id="GO:0005849">
    <property type="term" value="C:mRNA cleavage factor complex"/>
    <property type="evidence" value="ECO:0007669"/>
    <property type="project" value="TreeGrafter"/>
</dbReference>
<feature type="compositionally biased region" description="Basic and acidic residues" evidence="2">
    <location>
        <begin position="1006"/>
        <end position="1016"/>
    </location>
</feature>
<evidence type="ECO:0000256" key="1">
    <source>
        <dbReference type="SAM" id="Coils"/>
    </source>
</evidence>
<evidence type="ECO:0000313" key="4">
    <source>
        <dbReference type="EMBL" id="CBY32553.1"/>
    </source>
</evidence>
<dbReference type="PANTHER" id="PTHR15921:SF3">
    <property type="entry name" value="PRE-MRNA CLEAVAGE COMPLEX 2 PROTEIN PCF11"/>
    <property type="match status" value="1"/>
</dbReference>
<feature type="compositionally biased region" description="Basic and acidic residues" evidence="2">
    <location>
        <begin position="625"/>
        <end position="635"/>
    </location>
</feature>
<feature type="compositionally biased region" description="Low complexity" evidence="2">
    <location>
        <begin position="313"/>
        <end position="332"/>
    </location>
</feature>
<name>E4YAG6_OIKDI</name>
<dbReference type="GO" id="GO:0000993">
    <property type="term" value="F:RNA polymerase II complex binding"/>
    <property type="evidence" value="ECO:0007669"/>
    <property type="project" value="InterPro"/>
</dbReference>
<dbReference type="InterPro" id="IPR006569">
    <property type="entry name" value="CID_dom"/>
</dbReference>
<keyword evidence="1" id="KW-0175">Coiled coil</keyword>
<dbReference type="GO" id="GO:0003729">
    <property type="term" value="F:mRNA binding"/>
    <property type="evidence" value="ECO:0007669"/>
    <property type="project" value="InterPro"/>
</dbReference>
<feature type="coiled-coil region" evidence="1">
    <location>
        <begin position="230"/>
        <end position="271"/>
    </location>
</feature>
<dbReference type="GO" id="GO:0031124">
    <property type="term" value="P:mRNA 3'-end processing"/>
    <property type="evidence" value="ECO:0007669"/>
    <property type="project" value="InterPro"/>
</dbReference>
<reference evidence="4" key="1">
    <citation type="journal article" date="2010" name="Science">
        <title>Plasticity of animal genome architecture unmasked by rapid evolution of a pelagic tunicate.</title>
        <authorList>
            <person name="Denoeud F."/>
            <person name="Henriet S."/>
            <person name="Mungpakdee S."/>
            <person name="Aury J.M."/>
            <person name="Da Silva C."/>
            <person name="Brinkmann H."/>
            <person name="Mikhaleva J."/>
            <person name="Olsen L.C."/>
            <person name="Jubin C."/>
            <person name="Canestro C."/>
            <person name="Bouquet J.M."/>
            <person name="Danks G."/>
            <person name="Poulain J."/>
            <person name="Campsteijn C."/>
            <person name="Adamski M."/>
            <person name="Cross I."/>
            <person name="Yadetie F."/>
            <person name="Muffato M."/>
            <person name="Louis A."/>
            <person name="Butcher S."/>
            <person name="Tsagkogeorga G."/>
            <person name="Konrad A."/>
            <person name="Singh S."/>
            <person name="Jensen M.F."/>
            <person name="Cong E.H."/>
            <person name="Eikeseth-Otteraa H."/>
            <person name="Noel B."/>
            <person name="Anthouard V."/>
            <person name="Porcel B.M."/>
            <person name="Kachouri-Lafond R."/>
            <person name="Nishino A."/>
            <person name="Ugolini M."/>
            <person name="Chourrout P."/>
            <person name="Nishida H."/>
            <person name="Aasland R."/>
            <person name="Huzurbazar S."/>
            <person name="Westhof E."/>
            <person name="Delsuc F."/>
            <person name="Lehrach H."/>
            <person name="Reinhardt R."/>
            <person name="Weissenbach J."/>
            <person name="Roy S.W."/>
            <person name="Artiguenave F."/>
            <person name="Postlethwait J.H."/>
            <person name="Manak J.R."/>
            <person name="Thompson E.M."/>
            <person name="Jaillon O."/>
            <person name="Du Pasquier L."/>
            <person name="Boudinot P."/>
            <person name="Liberles D.A."/>
            <person name="Volff J.N."/>
            <person name="Philippe H."/>
            <person name="Lenhard B."/>
            <person name="Roest Crollius H."/>
            <person name="Wincker P."/>
            <person name="Chourrout D."/>
        </authorList>
    </citation>
    <scope>NUCLEOTIDE SEQUENCE [LARGE SCALE GENOMIC DNA]</scope>
</reference>
<feature type="compositionally biased region" description="Basic and acidic residues" evidence="2">
    <location>
        <begin position="449"/>
        <end position="460"/>
    </location>
</feature>
<sequence>MSPDEFDTYRDDLRELKVNNKPLINMLSQVAEDFKNTQGAEQVSELISERLAEVKADQKLYLLYLTDSISKNVRGNYIPIFEKSIVANFEDAFKSNQNPEIRKKMFLLRKSWQTIFRDGVLKRLDRRIRMVDIGWPITGPSPQEAVPDVISKPTPGPPPKSALKVKTAPVQEKEPVKKSPEPTQRVVKTAPERKSSSGTVLINPAFLDKVNQIKFSFTIFAKKANLKTEKLELQVKLDICDDELQEAREKKKKLERQLAKKETAAEKKAIRFKLLEITKKMINFDDQKIELELKLKNLDNMTKSSYQKPDSTKQASQNSQKASQNSAASPPAKGRCKSSSFLFANLWIEILQVLHHKKPVKKIIKNVMKLKTPENPLIDILGAPKPRIASESQKKNLSVASELKNSLNKKKKSTPPQGPPKKLAKSESEGSLKNNGAPLIPKGRIPMKKKSDPSISKDDAPDIMDTSVVDPPPQAHRPAKISSSSKGSVNVRRPRITNTTEILENFTIPQVREMAETKLRTGLMNRRDYDVLMNRLSVLEKIEKDKKAARSGDSQEHGAPQRRDEDNRTRQPWYSHGTPQDREIYHEHPQRQQDWRDTLWDQYHTVHGDPVPRGSARGPPPPGHDPWKYDPRNERPPGPPSGPERREMMDPRRGPHPQDLDHRRSVSPNISANVPPARNYVITDDLPMPPRPPIEDRPAPANPAPAAGLDLSIDLETVKKLLASVESNNASASQEAPKKEVVDAPPKKYIILPDAKKAEARRTPTPPLEEDSAPIANLDEVKDDMDDSKLPKIEFTENAIKNRIDPFIKRLYAGIQCSACGMRFKKSDSSRYADHLDWHFRVNKQLKNGQLDTHRKWYYKAWDWIMYEEIEDVEKRAEPMDEQSGADPVNEKKETAVEEAKVKTLPVTAGESCCAVCGERFQTAYDDDEDEWHYQDVVIHKGSGKIVHTGCLEDAGNLHVPRMVRSDSIDSIEMEKAVEDEDGSNIDEDTAQDIGIEMNKMNVSPPREKSEEKQSPEDVEMEEDPQGGDLPQSPKVEPADSTPTEQPPVKAEIAEPDQLDETNLYGDLAEAELEDINMSFEAPISPHAV</sequence>
<feature type="region of interest" description="Disordered" evidence="2">
    <location>
        <begin position="544"/>
        <end position="592"/>
    </location>
</feature>
<dbReference type="AlphaFoldDB" id="E4YAG6"/>
<accession>E4YAG6</accession>
<organism evidence="4">
    <name type="scientific">Oikopleura dioica</name>
    <name type="common">Tunicate</name>
    <dbReference type="NCBI Taxonomy" id="34765"/>
    <lineage>
        <taxon>Eukaryota</taxon>
        <taxon>Metazoa</taxon>
        <taxon>Chordata</taxon>
        <taxon>Tunicata</taxon>
        <taxon>Appendicularia</taxon>
        <taxon>Copelata</taxon>
        <taxon>Oikopleuridae</taxon>
        <taxon>Oikopleura</taxon>
    </lineage>
</organism>
<dbReference type="CDD" id="cd16982">
    <property type="entry name" value="CID_Pcf11"/>
    <property type="match status" value="1"/>
</dbReference>
<dbReference type="Pfam" id="PF04818">
    <property type="entry name" value="CID"/>
    <property type="match status" value="1"/>
</dbReference>
<dbReference type="PROSITE" id="PS51391">
    <property type="entry name" value="CID"/>
    <property type="match status" value="1"/>
</dbReference>
<proteinExistence type="predicted"/>
<feature type="domain" description="CID" evidence="3">
    <location>
        <begin position="1"/>
        <end position="132"/>
    </location>
</feature>
<dbReference type="GO" id="GO:0005737">
    <property type="term" value="C:cytoplasm"/>
    <property type="evidence" value="ECO:0007669"/>
    <property type="project" value="TreeGrafter"/>
</dbReference>
<dbReference type="Gene3D" id="1.25.40.90">
    <property type="match status" value="1"/>
</dbReference>
<feature type="region of interest" description="Disordered" evidence="2">
    <location>
        <begin position="405"/>
        <end position="491"/>
    </location>
</feature>
<dbReference type="SMART" id="SM00582">
    <property type="entry name" value="RPR"/>
    <property type="match status" value="1"/>
</dbReference>
<feature type="compositionally biased region" description="Basic and acidic residues" evidence="2">
    <location>
        <begin position="544"/>
        <end position="569"/>
    </location>
</feature>
<evidence type="ECO:0000256" key="2">
    <source>
        <dbReference type="SAM" id="MobiDB-lite"/>
    </source>
</evidence>
<evidence type="ECO:0000259" key="3">
    <source>
        <dbReference type="PROSITE" id="PS51391"/>
    </source>
</evidence>
<protein>
    <recommendedName>
        <fullName evidence="3">CID domain-containing protein</fullName>
    </recommendedName>
</protein>
<feature type="region of interest" description="Disordered" evidence="2">
    <location>
        <begin position="302"/>
        <end position="334"/>
    </location>
</feature>
<feature type="compositionally biased region" description="Basic and acidic residues" evidence="2">
    <location>
        <begin position="171"/>
        <end position="180"/>
    </location>
</feature>